<dbReference type="GO" id="GO:0008203">
    <property type="term" value="P:cholesterol metabolic process"/>
    <property type="evidence" value="ECO:0007669"/>
    <property type="project" value="UniProtKB-KW"/>
</dbReference>
<gene>
    <name evidence="19" type="primary">NPC1</name>
    <name evidence="19" type="ORF">AWC38_SpisGene19245</name>
</gene>
<dbReference type="GO" id="GO:0032934">
    <property type="term" value="F:sterol binding"/>
    <property type="evidence" value="ECO:0007669"/>
    <property type="project" value="TreeGrafter"/>
</dbReference>
<feature type="transmembrane region" description="Helical" evidence="17">
    <location>
        <begin position="1648"/>
        <end position="1668"/>
    </location>
</feature>
<dbReference type="GO" id="GO:0012505">
    <property type="term" value="C:endomembrane system"/>
    <property type="evidence" value="ECO:0007669"/>
    <property type="project" value="UniProtKB-SubCell"/>
</dbReference>
<keyword evidence="14" id="KW-0753">Steroid metabolism</keyword>
<dbReference type="Proteomes" id="UP000225706">
    <property type="component" value="Unassembled WGS sequence"/>
</dbReference>
<evidence type="ECO:0000256" key="17">
    <source>
        <dbReference type="SAM" id="Phobius"/>
    </source>
</evidence>
<dbReference type="PANTHER" id="PTHR45727:SF2">
    <property type="entry name" value="NPC INTRACELLULAR CHOLESTEROL TRANSPORTER 1"/>
    <property type="match status" value="1"/>
</dbReference>
<evidence type="ECO:0000256" key="3">
    <source>
        <dbReference type="ARBA" id="ARBA00022448"/>
    </source>
</evidence>
<evidence type="ECO:0000256" key="11">
    <source>
        <dbReference type="ARBA" id="ARBA00023157"/>
    </source>
</evidence>
<feature type="transmembrane region" description="Helical" evidence="17">
    <location>
        <begin position="1577"/>
        <end position="1597"/>
    </location>
</feature>
<dbReference type="InterPro" id="IPR053956">
    <property type="entry name" value="NPC1_MLD"/>
</dbReference>
<evidence type="ECO:0000313" key="19">
    <source>
        <dbReference type="EMBL" id="PFX16484.1"/>
    </source>
</evidence>
<comment type="catalytic activity">
    <reaction evidence="15">
        <text>cholesterol(in) = cholesterol(out)</text>
        <dbReference type="Rhea" id="RHEA:39747"/>
        <dbReference type="ChEBI" id="CHEBI:16113"/>
    </reaction>
</comment>
<sequence>MIQLTSRCPACWNNMRRLYCQLTCSQDQSLFMDPTQVLPFPPSPSIKQFVLAVDYFVSPQFKQGLFDSCKDVTFPGNNEKVLSLMCGTTAERCTPDKLLAYMGNTGNGFAPFTIDFPDTLIPNLSWMNQTVFKCNKPFIDPQTNKTAPICSCQDCCACCPVQKIRLSIQSTHPSPAGYHRYPDEKWIPFGPIFHLELLNQVNGDIVKNHTKGYCVWYDQCTTGAKAKNCLYNGPAKNLTNPEGVQILNSLCPELKGQPTCCSTKQLQALDKSLQTMIQLTSRCPACWNNMRRLYCQLTCSQDQSLFMDPTQVLPSKPHSIVLAVDYFVSPQFKQGLFDSCKDVTFPGNNEKVLSLMCGTTAERCTPDKLLAYMGNTGNGFAPFTIDFPEKLIANVSWMNQTVFKCNQPFVDPQTNRTASLCSCQDCQPSCPVHPTIPPKVPPTKILGLDLLSFSLLMVYCFLVICLIVSLVFKCMRRNDYATVPDHPQQYNGAYPPILGSLPQTGDSRPSCCEQLGSKLESFLMRWFTKWGVWCSSHPFSVMVGCLLVVGSLASGLVCFSVTTDPVELWSAPDSTAREEKDLFDSKFKPFYRTEQLMIHSADLVTTGYHRYGDEKWIPFGPIFHLDLLNQALELQNEITNMKVPYEDSNITLQDICFQPLAPQIQVCTIQSVFQYFQNNLTKLNKCITSMGHNCDTPNNTDFFKADFHDHILVCTRAPTSEDGKLNEPCLGAYGGPVNPNIALGGFHDGAYENATALIITFVVNNYKDKSKLSKAMAWEKHFLEFMHNYTQNSSNKNLTISYSAERAIQDELDLSLVFKCMRRNDYATVPDHPQQYNGTYPTILGSLPQTGDSRPSCCEQLGSKLESFLMRWFTKWGVWCSSHPFSVMVGCLLVVGSLASGLVRFSVTTDPVELWSAPDSTARKEKDLFDSKFKPFYRTEQLIIHSSYPVPTGYHRYGDEKWIPFGPIFHLDLLNQALDLQNEITNMKVPYEDTNITLQDICFQPLAPQIQVCTIQSVFQYFQNSKTKLNKCLTSMGYNCSTPNVSDFRAADFHDHIIICTSYSAERAIQDELDRESDTDIFTILASYLIMFAYITIALGQFKSCDRILEAKPHMLSTRIDSKFTLGFSGILVVLFSVLSSIGFWSFVGEPATLIIIEVVPFLVLAVGVDNIFILVQAYQRQEQHAEGDVPHKIGRVLGEVAPSMLLTSLSESVAFAIGAMSTMPAVRIFSLYAAAAVFFDFLLQVTAFVALMSLDAKRQENNRLDVLCCLKLPKDGSESDHMICVYTFMKNYFAEGLLSDYSRPTVIVLFTGLLFSSIATIPHIHIGLDQELALPKDSYLLNWFRDMKQYLHVGPPVYFVVNGGYDYEHPLGQNKICGSAGCESFSLVQQIYSASLIPEESKIAMSASSWLDDYFRWLEPSRENSCCRIKYKVNETCFHTTLMPHNSTNTTTPAPAVICYNETTPVVPFVFCNATVDDDLCKPCLNLSQQASYFMSYHTILKTSPEYTAALKSAREIGKNISKTLGVEVFPYSVFYVFYEQYLTVVKETWENLLYCAAAIFVVTFLLLGFNLGIAIIVTFTVALIIVNLMGLMYIWNISLNAVSLVNLVMAVGISVEFCSHIARAFTVNSQPSRVERAKEAVAKMGSSVLSGITLTKFSGILVLYFSKSQIFQVFYFRMYVGIVILGALHGLFFLPVLLSYVGPAPRKVPPTTTSSDHTSAVSERTPLIKA</sequence>
<feature type="transmembrane region" description="Helical" evidence="17">
    <location>
        <begin position="1680"/>
        <end position="1703"/>
    </location>
</feature>
<evidence type="ECO:0000256" key="4">
    <source>
        <dbReference type="ARBA" id="ARBA00022548"/>
    </source>
</evidence>
<evidence type="ECO:0000256" key="13">
    <source>
        <dbReference type="ARBA" id="ARBA00023180"/>
    </source>
</evidence>
<evidence type="ECO:0000256" key="15">
    <source>
        <dbReference type="ARBA" id="ARBA00034049"/>
    </source>
</evidence>
<dbReference type="STRING" id="50429.A0A2B4RDP3"/>
<dbReference type="FunFam" id="1.20.1640.10:FF:000010">
    <property type="entry name" value="NPC intracellular cholesterol transporter 1"/>
    <property type="match status" value="1"/>
</dbReference>
<reference evidence="20" key="1">
    <citation type="journal article" date="2017" name="bioRxiv">
        <title>Comparative analysis of the genomes of Stylophora pistillata and Acropora digitifera provides evidence for extensive differences between species of corals.</title>
        <authorList>
            <person name="Voolstra C.R."/>
            <person name="Li Y."/>
            <person name="Liew Y.J."/>
            <person name="Baumgarten S."/>
            <person name="Zoccola D."/>
            <person name="Flot J.-F."/>
            <person name="Tambutte S."/>
            <person name="Allemand D."/>
            <person name="Aranda M."/>
        </authorList>
    </citation>
    <scope>NUCLEOTIDE SEQUENCE [LARGE SCALE GENOMIC DNA]</scope>
</reference>
<evidence type="ECO:0000256" key="12">
    <source>
        <dbReference type="ARBA" id="ARBA00023166"/>
    </source>
</evidence>
<name>A0A2B4RDP3_STYPI</name>
<dbReference type="GO" id="GO:0030301">
    <property type="term" value="P:cholesterol transport"/>
    <property type="evidence" value="ECO:0007669"/>
    <property type="project" value="UniProtKB-ARBA"/>
</dbReference>
<dbReference type="EMBL" id="LSMT01000543">
    <property type="protein sequence ID" value="PFX16484.1"/>
    <property type="molecule type" value="Genomic_DNA"/>
</dbReference>
<dbReference type="GO" id="GO:0016020">
    <property type="term" value="C:membrane"/>
    <property type="evidence" value="ECO:0007669"/>
    <property type="project" value="TreeGrafter"/>
</dbReference>
<organism evidence="19 20">
    <name type="scientific">Stylophora pistillata</name>
    <name type="common">Smooth cauliflower coral</name>
    <dbReference type="NCBI Taxonomy" id="50429"/>
    <lineage>
        <taxon>Eukaryota</taxon>
        <taxon>Metazoa</taxon>
        <taxon>Cnidaria</taxon>
        <taxon>Anthozoa</taxon>
        <taxon>Hexacorallia</taxon>
        <taxon>Scleractinia</taxon>
        <taxon>Astrocoeniina</taxon>
        <taxon>Pocilloporidae</taxon>
        <taxon>Stylophora</taxon>
    </lineage>
</organism>
<comment type="similarity">
    <text evidence="2">Belongs to the patched family.</text>
</comment>
<evidence type="ECO:0000256" key="6">
    <source>
        <dbReference type="ARBA" id="ARBA00022729"/>
    </source>
</evidence>
<evidence type="ECO:0000256" key="16">
    <source>
        <dbReference type="SAM" id="MobiDB-lite"/>
    </source>
</evidence>
<keyword evidence="5 17" id="KW-0812">Transmembrane</keyword>
<comment type="subcellular location">
    <subcellularLocation>
        <location evidence="1">Endomembrane system</location>
        <topology evidence="1">Multi-pass membrane protein</topology>
    </subcellularLocation>
</comment>
<dbReference type="InterPro" id="IPR000731">
    <property type="entry name" value="SSD"/>
</dbReference>
<comment type="caution">
    <text evidence="19">The sequence shown here is derived from an EMBL/GenBank/DDBJ whole genome shotgun (WGS) entry which is preliminary data.</text>
</comment>
<feature type="domain" description="SSD" evidence="18">
    <location>
        <begin position="1080"/>
        <end position="1255"/>
    </location>
</feature>
<keyword evidence="7 17" id="KW-1133">Transmembrane helix</keyword>
<feature type="transmembrane region" description="Helical" evidence="17">
    <location>
        <begin position="1609"/>
        <end position="1628"/>
    </location>
</feature>
<evidence type="ECO:0000256" key="10">
    <source>
        <dbReference type="ARBA" id="ARBA00023136"/>
    </source>
</evidence>
<evidence type="ECO:0000256" key="2">
    <source>
        <dbReference type="ARBA" id="ARBA00005585"/>
    </source>
</evidence>
<keyword evidence="10 17" id="KW-0472">Membrane</keyword>
<accession>A0A2B4RDP3</accession>
<dbReference type="PANTHER" id="PTHR45727">
    <property type="entry name" value="NPC INTRACELLULAR CHOLESTEROL TRANSPORTER 1"/>
    <property type="match status" value="1"/>
</dbReference>
<dbReference type="Gene3D" id="1.20.1640.10">
    <property type="entry name" value="Multidrug efflux transporter AcrB transmembrane domain"/>
    <property type="match status" value="2"/>
</dbReference>
<proteinExistence type="inferred from homology"/>
<dbReference type="InterPro" id="IPR053958">
    <property type="entry name" value="HMGCR/SNAP/NPC1-like_SSD"/>
</dbReference>
<evidence type="ECO:0000256" key="5">
    <source>
        <dbReference type="ARBA" id="ARBA00022692"/>
    </source>
</evidence>
<keyword evidence="4" id="KW-0153">Cholesterol metabolism</keyword>
<evidence type="ECO:0000313" key="20">
    <source>
        <dbReference type="Proteomes" id="UP000225706"/>
    </source>
</evidence>
<feature type="transmembrane region" description="Helical" evidence="17">
    <location>
        <begin position="1123"/>
        <end position="1148"/>
    </location>
</feature>
<protein>
    <submittedName>
        <fullName evidence="19">Niemann-Pick C1 protein</fullName>
    </submittedName>
</protein>
<keyword evidence="20" id="KW-1185">Reference proteome</keyword>
<evidence type="ECO:0000256" key="1">
    <source>
        <dbReference type="ARBA" id="ARBA00004127"/>
    </source>
</evidence>
<keyword evidence="9" id="KW-0443">Lipid metabolism</keyword>
<keyword evidence="3" id="KW-0813">Transport</keyword>
<dbReference type="Pfam" id="PF22314">
    <property type="entry name" value="NPC1_MLD"/>
    <property type="match status" value="2"/>
</dbReference>
<evidence type="ECO:0000256" key="8">
    <source>
        <dbReference type="ARBA" id="ARBA00023055"/>
    </source>
</evidence>
<evidence type="ECO:0000256" key="14">
    <source>
        <dbReference type="ARBA" id="ARBA00023221"/>
    </source>
</evidence>
<keyword evidence="12" id="KW-1207">Sterol metabolism</keyword>
<dbReference type="Pfam" id="PF12349">
    <property type="entry name" value="Sterol-sensing"/>
    <property type="match status" value="1"/>
</dbReference>
<feature type="transmembrane region" description="Helical" evidence="17">
    <location>
        <begin position="1553"/>
        <end position="1571"/>
    </location>
</feature>
<dbReference type="Pfam" id="PF16414">
    <property type="entry name" value="NPC1_N"/>
    <property type="match status" value="2"/>
</dbReference>
<evidence type="ECO:0000259" key="18">
    <source>
        <dbReference type="PROSITE" id="PS50156"/>
    </source>
</evidence>
<feature type="transmembrane region" description="Helical" evidence="17">
    <location>
        <begin position="1081"/>
        <end position="1102"/>
    </location>
</feature>
<keyword evidence="6" id="KW-0732">Signal</keyword>
<dbReference type="OrthoDB" id="6510177at2759"/>
<feature type="transmembrane region" description="Helical" evidence="17">
    <location>
        <begin position="1230"/>
        <end position="1255"/>
    </location>
</feature>
<keyword evidence="13" id="KW-0325">Glycoprotein</keyword>
<feature type="transmembrane region" description="Helical" evidence="17">
    <location>
        <begin position="1154"/>
        <end position="1176"/>
    </location>
</feature>
<dbReference type="PROSITE" id="PS50156">
    <property type="entry name" value="SSD"/>
    <property type="match status" value="1"/>
</dbReference>
<feature type="region of interest" description="Disordered" evidence="16">
    <location>
        <begin position="1710"/>
        <end position="1732"/>
    </location>
</feature>
<dbReference type="FunFam" id="1.20.1640.10:FF:000008">
    <property type="entry name" value="NPC intracellular cholesterol transporter 1"/>
    <property type="match status" value="1"/>
</dbReference>
<keyword evidence="11" id="KW-1015">Disulfide bond</keyword>
<dbReference type="SUPFAM" id="SSF82866">
    <property type="entry name" value="Multidrug efflux transporter AcrB transmembrane domain"/>
    <property type="match status" value="2"/>
</dbReference>
<feature type="transmembrane region" description="Helical" evidence="17">
    <location>
        <begin position="539"/>
        <end position="562"/>
    </location>
</feature>
<evidence type="ECO:0000256" key="9">
    <source>
        <dbReference type="ARBA" id="ARBA00023098"/>
    </source>
</evidence>
<dbReference type="InterPro" id="IPR032190">
    <property type="entry name" value="NPC1_N"/>
</dbReference>
<evidence type="ECO:0000256" key="7">
    <source>
        <dbReference type="ARBA" id="ARBA00022989"/>
    </source>
</evidence>
<keyword evidence="8" id="KW-0445">Lipid transport</keyword>
<feature type="transmembrane region" description="Helical" evidence="17">
    <location>
        <begin position="450"/>
        <end position="472"/>
    </location>
</feature>
<feature type="compositionally biased region" description="Polar residues" evidence="16">
    <location>
        <begin position="1712"/>
        <end position="1724"/>
    </location>
</feature>